<keyword evidence="4 6" id="KW-0520">NAD</keyword>
<dbReference type="GO" id="GO:0052856">
    <property type="term" value="F:NAD(P)HX epimerase activity"/>
    <property type="evidence" value="ECO:0007669"/>
    <property type="project" value="TreeGrafter"/>
</dbReference>
<comment type="cofactor">
    <cofactor evidence="6">
        <name>Mg(2+)</name>
        <dbReference type="ChEBI" id="CHEBI:18420"/>
    </cofactor>
</comment>
<proteinExistence type="inferred from homology"/>
<keyword evidence="9" id="KW-1185">Reference proteome</keyword>
<keyword evidence="2 6" id="KW-0067">ATP-binding</keyword>
<reference evidence="8 9" key="1">
    <citation type="submission" date="2015-03" db="EMBL/GenBank/DDBJ databases">
        <title>Genome sequencing of Methylobacterium variabile DSM 16961.</title>
        <authorList>
            <person name="Chaudhry V."/>
            <person name="Patil P.B."/>
        </authorList>
    </citation>
    <scope>NUCLEOTIDE SEQUENCE [LARGE SCALE GENOMIC DNA]</scope>
    <source>
        <strain evidence="8 9">DSM 16961</strain>
    </source>
</reference>
<dbReference type="OrthoDB" id="9806925at2"/>
<feature type="binding site" evidence="6">
    <location>
        <position position="170"/>
    </location>
    <ligand>
        <name>(6S)-NADPHX</name>
        <dbReference type="ChEBI" id="CHEBI:64076"/>
    </ligand>
</feature>
<dbReference type="PANTHER" id="PTHR12592">
    <property type="entry name" value="ATP-DEPENDENT (S)-NAD(P)H-HYDRATE DEHYDRATASE FAMILY MEMBER"/>
    <property type="match status" value="1"/>
</dbReference>
<dbReference type="PATRIC" id="fig|298794.3.peg.7184"/>
<dbReference type="InterPro" id="IPR029056">
    <property type="entry name" value="Ribokinase-like"/>
</dbReference>
<dbReference type="NCBIfam" id="TIGR00196">
    <property type="entry name" value="yjeF_cterm"/>
    <property type="match status" value="1"/>
</dbReference>
<feature type="binding site" evidence="6">
    <location>
        <position position="236"/>
    </location>
    <ligand>
        <name>AMP</name>
        <dbReference type="ChEBI" id="CHEBI:456215"/>
    </ligand>
</feature>
<feature type="binding site" evidence="6">
    <location>
        <begin position="207"/>
        <end position="211"/>
    </location>
    <ligand>
        <name>AMP</name>
        <dbReference type="ChEBI" id="CHEBI:456215"/>
    </ligand>
</feature>
<feature type="binding site" evidence="6">
    <location>
        <position position="237"/>
    </location>
    <ligand>
        <name>(6S)-NADPHX</name>
        <dbReference type="ChEBI" id="CHEBI:64076"/>
    </ligand>
</feature>
<dbReference type="InterPro" id="IPR000631">
    <property type="entry name" value="CARKD"/>
</dbReference>
<dbReference type="CDD" id="cd01171">
    <property type="entry name" value="YXKO-related"/>
    <property type="match status" value="1"/>
</dbReference>
<keyword evidence="8" id="KW-0418">Kinase</keyword>
<dbReference type="EMBL" id="LABY01000078">
    <property type="protein sequence ID" value="KMO37970.1"/>
    <property type="molecule type" value="Genomic_DNA"/>
</dbReference>
<protein>
    <recommendedName>
        <fullName evidence="6">ADP-dependent (S)-NAD(P)H-hydrate dehydratase</fullName>
        <ecNumber evidence="6">4.2.1.136</ecNumber>
    </recommendedName>
    <alternativeName>
        <fullName evidence="6">ADP-dependent NAD(P)HX dehydratase</fullName>
    </alternativeName>
</protein>
<name>A0A0J6SRU7_9HYPH</name>
<dbReference type="Pfam" id="PF01256">
    <property type="entry name" value="Carb_kinase"/>
    <property type="match status" value="1"/>
</dbReference>
<evidence type="ECO:0000256" key="5">
    <source>
        <dbReference type="ARBA" id="ARBA00023239"/>
    </source>
</evidence>
<feature type="domain" description="YjeF C-terminal" evidence="7">
    <location>
        <begin position="11"/>
        <end position="296"/>
    </location>
</feature>
<dbReference type="PROSITE" id="PS51383">
    <property type="entry name" value="YJEF_C_3"/>
    <property type="match status" value="1"/>
</dbReference>
<gene>
    <name evidence="6" type="primary">nnrD</name>
    <name evidence="8" type="ORF">VQ02_12360</name>
</gene>
<organism evidence="8 9">
    <name type="scientific">Methylobacterium variabile</name>
    <dbReference type="NCBI Taxonomy" id="298794"/>
    <lineage>
        <taxon>Bacteria</taxon>
        <taxon>Pseudomonadati</taxon>
        <taxon>Pseudomonadota</taxon>
        <taxon>Alphaproteobacteria</taxon>
        <taxon>Hyphomicrobiales</taxon>
        <taxon>Methylobacteriaceae</taxon>
        <taxon>Methylobacterium</taxon>
    </lineage>
</organism>
<comment type="catalytic activity">
    <reaction evidence="6">
        <text>(6S)-NADPHX + ADP = AMP + phosphate + NADPH + H(+)</text>
        <dbReference type="Rhea" id="RHEA:32235"/>
        <dbReference type="ChEBI" id="CHEBI:15378"/>
        <dbReference type="ChEBI" id="CHEBI:43474"/>
        <dbReference type="ChEBI" id="CHEBI:57783"/>
        <dbReference type="ChEBI" id="CHEBI:64076"/>
        <dbReference type="ChEBI" id="CHEBI:456215"/>
        <dbReference type="ChEBI" id="CHEBI:456216"/>
        <dbReference type="EC" id="4.2.1.136"/>
    </reaction>
</comment>
<dbReference type="GO" id="GO:0046496">
    <property type="term" value="P:nicotinamide nucleotide metabolic process"/>
    <property type="evidence" value="ECO:0007669"/>
    <property type="project" value="UniProtKB-UniRule"/>
</dbReference>
<dbReference type="AlphaFoldDB" id="A0A0J6SRU7"/>
<dbReference type="EC" id="4.2.1.136" evidence="6"/>
<dbReference type="GO" id="GO:0016301">
    <property type="term" value="F:kinase activity"/>
    <property type="evidence" value="ECO:0007669"/>
    <property type="project" value="UniProtKB-KW"/>
</dbReference>
<dbReference type="Gene3D" id="3.40.1190.20">
    <property type="match status" value="1"/>
</dbReference>
<dbReference type="RefSeq" id="WP_048444495.1">
    <property type="nucleotide sequence ID" value="NZ_LABY01000078.1"/>
</dbReference>
<comment type="function">
    <text evidence="6">Catalyzes the dehydration of the S-form of NAD(P)HX at the expense of ADP, which is converted to AMP. Together with NAD(P)HX epimerase, which catalyzes the epimerization of the S- and R-forms, the enzyme allows the repair of both epimers of NAD(P)HX, a damaged form of NAD(P)H that is a result of enzymatic or heat-dependent hydration.</text>
</comment>
<keyword evidence="8" id="KW-0808">Transferase</keyword>
<feature type="binding site" evidence="6">
    <location>
        <position position="46"/>
    </location>
    <ligand>
        <name>(6S)-NADPHX</name>
        <dbReference type="ChEBI" id="CHEBI:64076"/>
    </ligand>
</feature>
<dbReference type="SUPFAM" id="SSF53613">
    <property type="entry name" value="Ribokinase-like"/>
    <property type="match status" value="1"/>
</dbReference>
<comment type="catalytic activity">
    <reaction evidence="6">
        <text>(6S)-NADHX + ADP = AMP + phosphate + NADH + H(+)</text>
        <dbReference type="Rhea" id="RHEA:32223"/>
        <dbReference type="ChEBI" id="CHEBI:15378"/>
        <dbReference type="ChEBI" id="CHEBI:43474"/>
        <dbReference type="ChEBI" id="CHEBI:57945"/>
        <dbReference type="ChEBI" id="CHEBI:64074"/>
        <dbReference type="ChEBI" id="CHEBI:456215"/>
        <dbReference type="ChEBI" id="CHEBI:456216"/>
        <dbReference type="EC" id="4.2.1.136"/>
    </reaction>
</comment>
<evidence type="ECO:0000313" key="9">
    <source>
        <dbReference type="Proteomes" id="UP000035955"/>
    </source>
</evidence>
<evidence type="ECO:0000313" key="8">
    <source>
        <dbReference type="EMBL" id="KMO37970.1"/>
    </source>
</evidence>
<keyword evidence="1 6" id="KW-0547">Nucleotide-binding</keyword>
<evidence type="ECO:0000256" key="1">
    <source>
        <dbReference type="ARBA" id="ARBA00022741"/>
    </source>
</evidence>
<comment type="caution">
    <text evidence="8">The sequence shown here is derived from an EMBL/GenBank/DDBJ whole genome shotgun (WGS) entry which is preliminary data.</text>
</comment>
<evidence type="ECO:0000259" key="7">
    <source>
        <dbReference type="PROSITE" id="PS51383"/>
    </source>
</evidence>
<evidence type="ECO:0000256" key="2">
    <source>
        <dbReference type="ARBA" id="ARBA00022840"/>
    </source>
</evidence>
<comment type="subunit">
    <text evidence="6">Homotetramer.</text>
</comment>
<dbReference type="GO" id="GO:0052855">
    <property type="term" value="F:ADP-dependent NAD(P)H-hydrate dehydratase activity"/>
    <property type="evidence" value="ECO:0007669"/>
    <property type="project" value="UniProtKB-UniRule"/>
</dbReference>
<dbReference type="GO" id="GO:0110051">
    <property type="term" value="P:metabolite repair"/>
    <property type="evidence" value="ECO:0007669"/>
    <property type="project" value="TreeGrafter"/>
</dbReference>
<comment type="similarity">
    <text evidence="6">Belongs to the NnrD/CARKD family.</text>
</comment>
<evidence type="ECO:0000256" key="3">
    <source>
        <dbReference type="ARBA" id="ARBA00022857"/>
    </source>
</evidence>
<keyword evidence="5 6" id="KW-0456">Lyase</keyword>
<dbReference type="HAMAP" id="MF_01965">
    <property type="entry name" value="NADHX_dehydratase"/>
    <property type="match status" value="1"/>
</dbReference>
<dbReference type="Proteomes" id="UP000035955">
    <property type="component" value="Unassembled WGS sequence"/>
</dbReference>
<evidence type="ECO:0000256" key="6">
    <source>
        <dbReference type="HAMAP-Rule" id="MF_01965"/>
    </source>
</evidence>
<evidence type="ECO:0000256" key="4">
    <source>
        <dbReference type="ARBA" id="ARBA00023027"/>
    </source>
</evidence>
<feature type="binding site" evidence="6">
    <location>
        <position position="118"/>
    </location>
    <ligand>
        <name>(6S)-NADPHX</name>
        <dbReference type="ChEBI" id="CHEBI:64076"/>
    </ligand>
</feature>
<sequence length="306" mass="30296">MTQEATIRRITAGTLRGLPLPDPAGGSKDARGSALVIAGSVEVPGAAILAGTAALRAGAGKLQMSIAAGTAPHAALAVPEALVVRLPEGEGGHVDHRVAAEVLLPRTERAAAVLIGAGMASGEPTKALTAALLTGPATAPFVLDAASIDGLCDHAPAVRARAGRVVLTPHAGEMARCLGCTRDAVEADPLGAARRAVELLGAVVVMKGAETWIVDPAGDVWHYAGGGAGLATSGSGDVLAGIIVGLLARGTPPAEAAAWGVFLHGEAGRRLGQSCGPIGFLARELPAEVPGLMRDVAGGTMPEPAA</sequence>
<keyword evidence="3 6" id="KW-0521">NADP</keyword>
<dbReference type="PANTHER" id="PTHR12592:SF0">
    <property type="entry name" value="ATP-DEPENDENT (S)-NAD(P)H-HYDRATE DEHYDRATASE"/>
    <property type="match status" value="1"/>
</dbReference>
<dbReference type="GO" id="GO:0005524">
    <property type="term" value="F:ATP binding"/>
    <property type="evidence" value="ECO:0007669"/>
    <property type="project" value="UniProtKB-KW"/>
</dbReference>
<accession>A0A0J6SRU7</accession>